<dbReference type="EMBL" id="MHHR01000025">
    <property type="protein sequence ID" value="OGY33920.1"/>
    <property type="molecule type" value="Genomic_DNA"/>
</dbReference>
<reference evidence="2 3" key="1">
    <citation type="journal article" date="2016" name="Nat. Commun.">
        <title>Thousands of microbial genomes shed light on interconnected biogeochemical processes in an aquifer system.</title>
        <authorList>
            <person name="Anantharaman K."/>
            <person name="Brown C.T."/>
            <person name="Hug L.A."/>
            <person name="Sharon I."/>
            <person name="Castelle C.J."/>
            <person name="Probst A.J."/>
            <person name="Thomas B.C."/>
            <person name="Singh A."/>
            <person name="Wilkins M.J."/>
            <person name="Karaoz U."/>
            <person name="Brodie E.L."/>
            <person name="Williams K.H."/>
            <person name="Hubbard S.S."/>
            <person name="Banfield J.F."/>
        </authorList>
    </citation>
    <scope>NUCLEOTIDE SEQUENCE [LARGE SCALE GENOMIC DNA]</scope>
</reference>
<feature type="transmembrane region" description="Helical" evidence="1">
    <location>
        <begin position="32"/>
        <end position="51"/>
    </location>
</feature>
<organism evidence="2 3">
    <name type="scientific">Candidatus Andersenbacteria bacterium RIFCSPHIGHO2_12_FULL_45_11</name>
    <dbReference type="NCBI Taxonomy" id="1797281"/>
    <lineage>
        <taxon>Bacteria</taxon>
        <taxon>Candidatus Anderseniibacteriota</taxon>
    </lineage>
</organism>
<dbReference type="Proteomes" id="UP000177528">
    <property type="component" value="Unassembled WGS sequence"/>
</dbReference>
<comment type="caution">
    <text evidence="2">The sequence shown here is derived from an EMBL/GenBank/DDBJ whole genome shotgun (WGS) entry which is preliminary data.</text>
</comment>
<keyword evidence="1" id="KW-0812">Transmembrane</keyword>
<evidence type="ECO:0000313" key="3">
    <source>
        <dbReference type="Proteomes" id="UP000177528"/>
    </source>
</evidence>
<accession>A0A1G1X2X9</accession>
<name>A0A1G1X2X9_9BACT</name>
<dbReference type="InterPro" id="IPR038695">
    <property type="entry name" value="Saro_0823-like_sf"/>
</dbReference>
<evidence type="ECO:0000256" key="1">
    <source>
        <dbReference type="SAM" id="Phobius"/>
    </source>
</evidence>
<keyword evidence="1" id="KW-0472">Membrane</keyword>
<dbReference type="AlphaFoldDB" id="A0A1G1X2X9"/>
<dbReference type="Gene3D" id="2.60.120.1140">
    <property type="entry name" value="Protein of unknown function DUF192"/>
    <property type="match status" value="1"/>
</dbReference>
<dbReference type="PANTHER" id="PTHR37953">
    <property type="entry name" value="UPF0127 PROTEIN MJ1496"/>
    <property type="match status" value="1"/>
</dbReference>
<keyword evidence="1" id="KW-1133">Transmembrane helix</keyword>
<evidence type="ECO:0000313" key="2">
    <source>
        <dbReference type="EMBL" id="OGY33920.1"/>
    </source>
</evidence>
<dbReference type="Pfam" id="PF02643">
    <property type="entry name" value="DUF192"/>
    <property type="match status" value="1"/>
</dbReference>
<protein>
    <recommendedName>
        <fullName evidence="4">DUF192 domain-containing protein</fullName>
    </recommendedName>
</protein>
<evidence type="ECO:0008006" key="4">
    <source>
        <dbReference type="Google" id="ProtNLM"/>
    </source>
</evidence>
<dbReference type="PANTHER" id="PTHR37953:SF1">
    <property type="entry name" value="UPF0127 PROTEIN MJ1496"/>
    <property type="match status" value="1"/>
</dbReference>
<proteinExistence type="predicted"/>
<sequence length="182" mass="19910">MRGSRVATTPLIRALHKGKANLLPKQEKGSTTLYVVFAILIASLTAFLFFYNRPCANFDEATLQMPTQAISLAMMETQEKQARGLGGCGYIPKKSGMYFPFNPPQATVFWMKDMLIPIDIIWIKNGVVVGVEHNVLNETKDTPDSSLKTYPSPGEVDAVLEVAAGKAADYGLAEGVRVQLTK</sequence>
<dbReference type="InterPro" id="IPR003795">
    <property type="entry name" value="DUF192"/>
</dbReference>
<gene>
    <name evidence="2" type="ORF">A3D99_01660</name>
</gene>